<evidence type="ECO:0008006" key="4">
    <source>
        <dbReference type="Google" id="ProtNLM"/>
    </source>
</evidence>
<dbReference type="OrthoDB" id="1878913at2759"/>
<feature type="chain" id="PRO_5024463032" description="GH26 domain-containing protein" evidence="1">
    <location>
        <begin position="25"/>
        <end position="430"/>
    </location>
</feature>
<sequence length="430" mass="46225">MINLGSFVATAAAAAIYCASAVQAQNLVFAHLIIGNTASYTQDDALNDIKTAHDAGIDGFALNIAIQDGYTGTSLDNYYAAAEQVPGFKLFISFDYAASTNGYFDPNSVTTYINNYAQKPAQYLVDGKPFASTFEGPNYVGDWTNIKDATNAFFVPDYTSVDPATAANYEQVDGLLTWDAWPNGPTDTPTSDGAFSSALSSAGKTFMMSVSPWFYTNLPGKNWLWRGDNLWHLRWQQVMQYKPQLIEILTWNDWGESHYIAPNPPHDDAYPSGAADYNKPVVHSAWINDLPYYIGQYKNGGAAPAEGSYTPHLTFWYRLSPASACASTNTPCNAPYQSQTDGASCDLDEIYFTVFTGQQATVHISIGGQAQPDQTASSAGLYHGSIPFNGNLGAVTISASLSDGSTLGPVTGPEISNSCVAGWNAWVGGS</sequence>
<reference evidence="2 3" key="1">
    <citation type="submission" date="2019-06" db="EMBL/GenBank/DDBJ databases">
        <title>A chromosomal-level reference genome of Carpinus fangiana (Coryloideae, Betulaceae).</title>
        <authorList>
            <person name="Yang X."/>
            <person name="Wang Z."/>
            <person name="Zhang L."/>
            <person name="Hao G."/>
            <person name="Liu J."/>
            <person name="Yang Y."/>
        </authorList>
    </citation>
    <scope>NUCLEOTIDE SEQUENCE [LARGE SCALE GENOMIC DNA]</scope>
    <source>
        <strain evidence="2">Cfa_2016G</strain>
        <tissue evidence="2">Leaf</tissue>
    </source>
</reference>
<dbReference type="Pfam" id="PF03659">
    <property type="entry name" value="Glyco_hydro_71"/>
    <property type="match status" value="1"/>
</dbReference>
<keyword evidence="3" id="KW-1185">Reference proteome</keyword>
<dbReference type="CDD" id="cd11577">
    <property type="entry name" value="GH71"/>
    <property type="match status" value="1"/>
</dbReference>
<dbReference type="InterPro" id="IPR005197">
    <property type="entry name" value="Glyco_hydro_71"/>
</dbReference>
<name>A0A5N6KT07_9ROSI</name>
<dbReference type="AlphaFoldDB" id="A0A5N6KT07"/>
<keyword evidence="1" id="KW-0732">Signal</keyword>
<evidence type="ECO:0000313" key="3">
    <source>
        <dbReference type="Proteomes" id="UP000327013"/>
    </source>
</evidence>
<dbReference type="GO" id="GO:0051118">
    <property type="term" value="F:glucan endo-1,3-alpha-glucosidase activity"/>
    <property type="evidence" value="ECO:0007669"/>
    <property type="project" value="InterPro"/>
</dbReference>
<dbReference type="EMBL" id="VIBQ01000012">
    <property type="protein sequence ID" value="KAB8342915.1"/>
    <property type="molecule type" value="Genomic_DNA"/>
</dbReference>
<dbReference type="Gene3D" id="3.20.20.80">
    <property type="entry name" value="Glycosidases"/>
    <property type="match status" value="1"/>
</dbReference>
<protein>
    <recommendedName>
        <fullName evidence="4">GH26 domain-containing protein</fullName>
    </recommendedName>
</protein>
<evidence type="ECO:0000313" key="2">
    <source>
        <dbReference type="EMBL" id="KAB8342915.1"/>
    </source>
</evidence>
<dbReference type="Proteomes" id="UP000327013">
    <property type="component" value="Unassembled WGS sequence"/>
</dbReference>
<evidence type="ECO:0000256" key="1">
    <source>
        <dbReference type="SAM" id="SignalP"/>
    </source>
</evidence>
<gene>
    <name evidence="2" type="ORF">FH972_022512</name>
</gene>
<accession>A0A5N6KT07</accession>
<feature type="signal peptide" evidence="1">
    <location>
        <begin position="1"/>
        <end position="24"/>
    </location>
</feature>
<organism evidence="2 3">
    <name type="scientific">Carpinus fangiana</name>
    <dbReference type="NCBI Taxonomy" id="176857"/>
    <lineage>
        <taxon>Eukaryota</taxon>
        <taxon>Viridiplantae</taxon>
        <taxon>Streptophyta</taxon>
        <taxon>Embryophyta</taxon>
        <taxon>Tracheophyta</taxon>
        <taxon>Spermatophyta</taxon>
        <taxon>Magnoliopsida</taxon>
        <taxon>eudicotyledons</taxon>
        <taxon>Gunneridae</taxon>
        <taxon>Pentapetalae</taxon>
        <taxon>rosids</taxon>
        <taxon>fabids</taxon>
        <taxon>Fagales</taxon>
        <taxon>Betulaceae</taxon>
        <taxon>Carpinus</taxon>
    </lineage>
</organism>
<proteinExistence type="predicted"/>
<comment type="caution">
    <text evidence="2">The sequence shown here is derived from an EMBL/GenBank/DDBJ whole genome shotgun (WGS) entry which is preliminary data.</text>
</comment>